<keyword evidence="2" id="KW-0548">Nucleotidyltransferase</keyword>
<dbReference type="GO" id="GO:0003676">
    <property type="term" value="F:nucleic acid binding"/>
    <property type="evidence" value="ECO:0007669"/>
    <property type="project" value="InterPro"/>
</dbReference>
<dbReference type="PROSITE" id="PS50994">
    <property type="entry name" value="INTEGRASE"/>
    <property type="match status" value="1"/>
</dbReference>
<evidence type="ECO:0000313" key="3">
    <source>
        <dbReference type="Proteomes" id="UP000215914"/>
    </source>
</evidence>
<evidence type="ECO:0000259" key="1">
    <source>
        <dbReference type="PROSITE" id="PS50994"/>
    </source>
</evidence>
<proteinExistence type="predicted"/>
<dbReference type="SUPFAM" id="SSF53098">
    <property type="entry name" value="Ribonuclease H-like"/>
    <property type="match status" value="1"/>
</dbReference>
<dbReference type="EMBL" id="MNCJ02000322">
    <property type="protein sequence ID" value="KAF5798132.1"/>
    <property type="molecule type" value="Genomic_DNA"/>
</dbReference>
<dbReference type="GO" id="GO:0015074">
    <property type="term" value="P:DNA integration"/>
    <property type="evidence" value="ECO:0007669"/>
    <property type="project" value="InterPro"/>
</dbReference>
<dbReference type="Gene3D" id="3.30.420.10">
    <property type="entry name" value="Ribonuclease H-like superfamily/Ribonuclease H"/>
    <property type="match status" value="1"/>
</dbReference>
<dbReference type="AlphaFoldDB" id="A0A9K3IKA0"/>
<dbReference type="InterPro" id="IPR001584">
    <property type="entry name" value="Integrase_cat-core"/>
</dbReference>
<protein>
    <submittedName>
        <fullName evidence="2">Nucleotidyltransferase, Ribonuclease H</fullName>
        <ecNumber evidence="2">2.7.7.-</ecNumber>
        <ecNumber evidence="2">3.1.26.4</ecNumber>
    </submittedName>
</protein>
<dbReference type="GO" id="GO:0016779">
    <property type="term" value="F:nucleotidyltransferase activity"/>
    <property type="evidence" value="ECO:0007669"/>
    <property type="project" value="UniProtKB-KW"/>
</dbReference>
<name>A0A9K3IKA0_HELAN</name>
<dbReference type="PANTHER" id="PTHR35046:SF26">
    <property type="entry name" value="RNA-DIRECTED DNA POLYMERASE"/>
    <property type="match status" value="1"/>
</dbReference>
<dbReference type="Proteomes" id="UP000215914">
    <property type="component" value="Unassembled WGS sequence"/>
</dbReference>
<organism evidence="2 3">
    <name type="scientific">Helianthus annuus</name>
    <name type="common">Common sunflower</name>
    <dbReference type="NCBI Taxonomy" id="4232"/>
    <lineage>
        <taxon>Eukaryota</taxon>
        <taxon>Viridiplantae</taxon>
        <taxon>Streptophyta</taxon>
        <taxon>Embryophyta</taxon>
        <taxon>Tracheophyta</taxon>
        <taxon>Spermatophyta</taxon>
        <taxon>Magnoliopsida</taxon>
        <taxon>eudicotyledons</taxon>
        <taxon>Gunneridae</taxon>
        <taxon>Pentapetalae</taxon>
        <taxon>asterids</taxon>
        <taxon>campanulids</taxon>
        <taxon>Asterales</taxon>
        <taxon>Asteraceae</taxon>
        <taxon>Asteroideae</taxon>
        <taxon>Heliantheae alliance</taxon>
        <taxon>Heliantheae</taxon>
        <taxon>Helianthus</taxon>
    </lineage>
</organism>
<dbReference type="InterPro" id="IPR036397">
    <property type="entry name" value="RNaseH_sf"/>
</dbReference>
<dbReference type="Gramene" id="mRNA:HanXRQr2_Chr07g0289211">
    <property type="protein sequence ID" value="CDS:HanXRQr2_Chr07g0289211.1"/>
    <property type="gene ID" value="HanXRQr2_Chr07g0289211"/>
</dbReference>
<keyword evidence="2" id="KW-0808">Transferase</keyword>
<feature type="domain" description="Integrase catalytic" evidence="1">
    <location>
        <begin position="1"/>
        <end position="94"/>
    </location>
</feature>
<sequence length="94" mass="10549">MDFIAGLPTSKGSNVILVVVDRLLKYAHFILLKHPYTTKSVAEVFDESNSASRVPKSIGSDRDPLFLSKFWQDIFCSIGTKLRMSFAYHPEPDG</sequence>
<accession>A0A9K3IKA0</accession>
<dbReference type="GO" id="GO:0004523">
    <property type="term" value="F:RNA-DNA hybrid ribonuclease activity"/>
    <property type="evidence" value="ECO:0007669"/>
    <property type="project" value="UniProtKB-EC"/>
</dbReference>
<dbReference type="InterPro" id="IPR012337">
    <property type="entry name" value="RNaseH-like_sf"/>
</dbReference>
<reference evidence="2" key="1">
    <citation type="journal article" date="2017" name="Nature">
        <title>The sunflower genome provides insights into oil metabolism, flowering and Asterid evolution.</title>
        <authorList>
            <person name="Badouin H."/>
            <person name="Gouzy J."/>
            <person name="Grassa C.J."/>
            <person name="Murat F."/>
            <person name="Staton S.E."/>
            <person name="Cottret L."/>
            <person name="Lelandais-Briere C."/>
            <person name="Owens G.L."/>
            <person name="Carrere S."/>
            <person name="Mayjonade B."/>
            <person name="Legrand L."/>
            <person name="Gill N."/>
            <person name="Kane N.C."/>
            <person name="Bowers J.E."/>
            <person name="Hubner S."/>
            <person name="Bellec A."/>
            <person name="Berard A."/>
            <person name="Berges H."/>
            <person name="Blanchet N."/>
            <person name="Boniface M.C."/>
            <person name="Brunel D."/>
            <person name="Catrice O."/>
            <person name="Chaidir N."/>
            <person name="Claudel C."/>
            <person name="Donnadieu C."/>
            <person name="Faraut T."/>
            <person name="Fievet G."/>
            <person name="Helmstetter N."/>
            <person name="King M."/>
            <person name="Knapp S.J."/>
            <person name="Lai Z."/>
            <person name="Le Paslier M.C."/>
            <person name="Lippi Y."/>
            <person name="Lorenzon L."/>
            <person name="Mandel J.R."/>
            <person name="Marage G."/>
            <person name="Marchand G."/>
            <person name="Marquand E."/>
            <person name="Bret-Mestries E."/>
            <person name="Morien E."/>
            <person name="Nambeesan S."/>
            <person name="Nguyen T."/>
            <person name="Pegot-Espagnet P."/>
            <person name="Pouilly N."/>
            <person name="Raftis F."/>
            <person name="Sallet E."/>
            <person name="Schiex T."/>
            <person name="Thomas J."/>
            <person name="Vandecasteele C."/>
            <person name="Vares D."/>
            <person name="Vear F."/>
            <person name="Vautrin S."/>
            <person name="Crespi M."/>
            <person name="Mangin B."/>
            <person name="Burke J.M."/>
            <person name="Salse J."/>
            <person name="Munos S."/>
            <person name="Vincourt P."/>
            <person name="Rieseberg L.H."/>
            <person name="Langlade N.B."/>
        </authorList>
    </citation>
    <scope>NUCLEOTIDE SEQUENCE</scope>
    <source>
        <tissue evidence="2">Leaves</tissue>
    </source>
</reference>
<dbReference type="EC" id="2.7.7.-" evidence="2"/>
<reference evidence="2" key="2">
    <citation type="submission" date="2020-06" db="EMBL/GenBank/DDBJ databases">
        <title>Helianthus annuus Genome sequencing and assembly Release 2.</title>
        <authorList>
            <person name="Gouzy J."/>
            <person name="Langlade N."/>
            <person name="Munos S."/>
        </authorList>
    </citation>
    <scope>NUCLEOTIDE SEQUENCE</scope>
    <source>
        <tissue evidence="2">Leaves</tissue>
    </source>
</reference>
<dbReference type="PANTHER" id="PTHR35046">
    <property type="entry name" value="ZINC KNUCKLE (CCHC-TYPE) FAMILY PROTEIN"/>
    <property type="match status" value="1"/>
</dbReference>
<comment type="caution">
    <text evidence="2">The sequence shown here is derived from an EMBL/GenBank/DDBJ whole genome shotgun (WGS) entry which is preliminary data.</text>
</comment>
<evidence type="ECO:0000313" key="2">
    <source>
        <dbReference type="EMBL" id="KAF5798132.1"/>
    </source>
</evidence>
<gene>
    <name evidence="2" type="ORF">HanXRQr2_Chr07g0289211</name>
</gene>
<keyword evidence="2" id="KW-0378">Hydrolase</keyword>
<dbReference type="EC" id="3.1.26.4" evidence="2"/>
<keyword evidence="3" id="KW-1185">Reference proteome</keyword>